<evidence type="ECO:0000313" key="3">
    <source>
        <dbReference type="Proteomes" id="UP000009877"/>
    </source>
</evidence>
<proteinExistence type="predicted"/>
<dbReference type="InterPro" id="IPR003741">
    <property type="entry name" value="LUD_dom"/>
</dbReference>
<dbReference type="AlphaFoldDB" id="M2YAL9"/>
<dbReference type="Proteomes" id="UP000009877">
    <property type="component" value="Unassembled WGS sequence"/>
</dbReference>
<sequence length="214" mass="23217">MSAASQSEARTEILARIRASIADSPAAPPIPRGYRRRSELTREQIVDMLEDRLIDYKAEVHREDLSSLPGRLAELLGESSVLVPEGLEESWLPQSLNRVRDEGPDGAPLTARGLAQIDALVSSSTVSCAETGTIFLTSAPDEGRRALSLVPDHHVCIVGLDTVVELIPEAFERIGPDRPITMISGPSATSDIELERVEGVHGPRQLDVILLDRS</sequence>
<comment type="caution">
    <text evidence="2">The sequence shown here is derived from an EMBL/GenBank/DDBJ whole genome shotgun (WGS) entry which is preliminary data.</text>
</comment>
<dbReference type="EMBL" id="ANHZ02000024">
    <property type="protein sequence ID" value="EME35694.1"/>
    <property type="molecule type" value="Genomic_DNA"/>
</dbReference>
<dbReference type="InterPro" id="IPR037171">
    <property type="entry name" value="NagB/RpiA_transferase-like"/>
</dbReference>
<organism evidence="2 3">
    <name type="scientific">Kocuria palustris PEL</name>
    <dbReference type="NCBI Taxonomy" id="1236550"/>
    <lineage>
        <taxon>Bacteria</taxon>
        <taxon>Bacillati</taxon>
        <taxon>Actinomycetota</taxon>
        <taxon>Actinomycetes</taxon>
        <taxon>Micrococcales</taxon>
        <taxon>Micrococcaceae</taxon>
        <taxon>Kocuria</taxon>
    </lineage>
</organism>
<dbReference type="InterPro" id="IPR024185">
    <property type="entry name" value="FTHF_cligase-like_sf"/>
</dbReference>
<dbReference type="SUPFAM" id="SSF100950">
    <property type="entry name" value="NagB/RpiA/CoA transferase-like"/>
    <property type="match status" value="1"/>
</dbReference>
<evidence type="ECO:0000313" key="2">
    <source>
        <dbReference type="EMBL" id="EME35694.1"/>
    </source>
</evidence>
<dbReference type="RefSeq" id="WP_006215647.1">
    <property type="nucleotide sequence ID" value="NZ_ANHZ02000024.1"/>
</dbReference>
<protein>
    <submittedName>
        <fullName evidence="2">L-lactate dehydrogenase</fullName>
    </submittedName>
</protein>
<accession>M2YAL9</accession>
<feature type="domain" description="LUD" evidence="1">
    <location>
        <begin position="113"/>
        <end position="211"/>
    </location>
</feature>
<gene>
    <name evidence="2" type="ORF">C884_01421</name>
</gene>
<dbReference type="Gene3D" id="3.40.50.10420">
    <property type="entry name" value="NagB/RpiA/CoA transferase-like"/>
    <property type="match status" value="1"/>
</dbReference>
<dbReference type="PANTHER" id="PTHR43682:SF1">
    <property type="entry name" value="LACTATE UTILIZATION PROTEIN C"/>
    <property type="match status" value="1"/>
</dbReference>
<name>M2YAL9_9MICC</name>
<dbReference type="Pfam" id="PF02589">
    <property type="entry name" value="LUD_dom"/>
    <property type="match status" value="1"/>
</dbReference>
<dbReference type="STRING" id="71999.KPaMU14_00845"/>
<dbReference type="PANTHER" id="PTHR43682">
    <property type="entry name" value="LACTATE UTILIZATION PROTEIN C"/>
    <property type="match status" value="1"/>
</dbReference>
<reference evidence="2 3" key="1">
    <citation type="journal article" date="2014" name="Genome Announc.">
        <title>Draft Genome Sequence of Kocuria palustris PEL.</title>
        <authorList>
            <person name="Sharma G."/>
            <person name="Khatri I."/>
            <person name="Subramanian S."/>
        </authorList>
    </citation>
    <scope>NUCLEOTIDE SEQUENCE [LARGE SCALE GENOMIC DNA]</scope>
    <source>
        <strain evidence="2 3">PEL</strain>
    </source>
</reference>
<keyword evidence="3" id="KW-1185">Reference proteome</keyword>
<evidence type="ECO:0000259" key="1">
    <source>
        <dbReference type="Pfam" id="PF02589"/>
    </source>
</evidence>